<dbReference type="CDD" id="cd03316">
    <property type="entry name" value="MR_like"/>
    <property type="match status" value="1"/>
</dbReference>
<dbReference type="InterPro" id="IPR029065">
    <property type="entry name" value="Enolase_C-like"/>
</dbReference>
<evidence type="ECO:0000313" key="4">
    <source>
        <dbReference type="Proteomes" id="UP001200642"/>
    </source>
</evidence>
<dbReference type="InterPro" id="IPR013342">
    <property type="entry name" value="Mandelate_racemase_C"/>
</dbReference>
<proteinExistence type="predicted"/>
<dbReference type="Proteomes" id="UP001200642">
    <property type="component" value="Unassembled WGS sequence"/>
</dbReference>
<dbReference type="SFLD" id="SFLDS00001">
    <property type="entry name" value="Enolase"/>
    <property type="match status" value="1"/>
</dbReference>
<name>A0AAE3ETW6_9FLAO</name>
<evidence type="ECO:0000256" key="1">
    <source>
        <dbReference type="ARBA" id="ARBA00023239"/>
    </source>
</evidence>
<reference evidence="3" key="1">
    <citation type="submission" date="2023-02" db="EMBL/GenBank/DDBJ databases">
        <title>Genome of Flavobacteriaceae gen. nov. sp. strain F89.</title>
        <authorList>
            <person name="Wang Y."/>
        </authorList>
    </citation>
    <scope>NUCLEOTIDE SEQUENCE</scope>
    <source>
        <strain evidence="3">F89</strain>
    </source>
</reference>
<organism evidence="3 4">
    <name type="scientific">Cerina litoralis</name>
    <dbReference type="NCBI Taxonomy" id="2874477"/>
    <lineage>
        <taxon>Bacteria</taxon>
        <taxon>Pseudomonadati</taxon>
        <taxon>Bacteroidota</taxon>
        <taxon>Flavobacteriia</taxon>
        <taxon>Flavobacteriales</taxon>
        <taxon>Flavobacteriaceae</taxon>
        <taxon>Cerina</taxon>
    </lineage>
</organism>
<dbReference type="SFLD" id="SFLDG00179">
    <property type="entry name" value="mandelate_racemase"/>
    <property type="match status" value="1"/>
</dbReference>
<feature type="domain" description="Mandelate racemase/muconate lactonizing enzyme C-terminal" evidence="2">
    <location>
        <begin position="198"/>
        <end position="345"/>
    </location>
</feature>
<dbReference type="AlphaFoldDB" id="A0AAE3ETW6"/>
<dbReference type="SUPFAM" id="SSF54826">
    <property type="entry name" value="Enolase N-terminal domain-like"/>
    <property type="match status" value="1"/>
</dbReference>
<evidence type="ECO:0000313" key="3">
    <source>
        <dbReference type="EMBL" id="MCG2460338.1"/>
    </source>
</evidence>
<accession>A0AAE3ETW6</accession>
<sequence>MKTNLQHLIAKNKKEEENYKVSRQAEIDNPRTSDNRRSFLKKTALGGIGLSSFMGYSFEDTVSETTSKVSRSSAPSELKITDMRYALTGVMGGTAIIRIDTNQDIYGLGEVRDAADVKYALMLKSRILGHNPCNVEKIFKSIKQFGGPSRQAGGVCAVEMALWDICGKAYNVPAWQLLGGRYRDKVRMYADTPEAGSPEEQKKLIEYRTKDQGYTWLKMDVSIGELKGKPGTLVNGKFWEDSKGNLNQWGDQRDFMNYGNTMHPFTQIQITEKGLEELAQIVDNVRSMVGYEIPISTDHYGHFDLNNGIRLARALEKYRLAWFEDMVPWQYTREWRTISEAIETPTCTGEDIYLLKDFKPLIDSRAVDIIHPDLASSGGLLETKRIGDYAEEHGIAMAMHQAGTPVSFMANVHCAAATQNFLALEHHSVDIPWWEDLVTTVGGFKMIDKGFATVPLTAPGLGIELNEEMVKKHLDPRDKSFFKPTEEWNELRSHDRTYS</sequence>
<protein>
    <submittedName>
        <fullName evidence="3">Mandelate racemase/muconate lactonizing enzyme family protein</fullName>
    </submittedName>
</protein>
<gene>
    <name evidence="3" type="ORF">K8352_06230</name>
</gene>
<dbReference type="GO" id="GO:0016829">
    <property type="term" value="F:lyase activity"/>
    <property type="evidence" value="ECO:0007669"/>
    <property type="project" value="UniProtKB-KW"/>
</dbReference>
<dbReference type="InterPro" id="IPR034593">
    <property type="entry name" value="DgoD-like"/>
</dbReference>
<evidence type="ECO:0000259" key="2">
    <source>
        <dbReference type="SMART" id="SM00922"/>
    </source>
</evidence>
<dbReference type="Pfam" id="PF13378">
    <property type="entry name" value="MR_MLE_C"/>
    <property type="match status" value="1"/>
</dbReference>
<keyword evidence="1" id="KW-0456">Lyase</keyword>
<dbReference type="SUPFAM" id="SSF51604">
    <property type="entry name" value="Enolase C-terminal domain-like"/>
    <property type="match status" value="1"/>
</dbReference>
<dbReference type="PANTHER" id="PTHR48080">
    <property type="entry name" value="D-GALACTONATE DEHYDRATASE-RELATED"/>
    <property type="match status" value="1"/>
</dbReference>
<dbReference type="Gene3D" id="3.30.390.10">
    <property type="entry name" value="Enolase-like, N-terminal domain"/>
    <property type="match status" value="1"/>
</dbReference>
<dbReference type="PANTHER" id="PTHR48080:SF2">
    <property type="entry name" value="D-GALACTONATE DEHYDRATASE"/>
    <property type="match status" value="1"/>
</dbReference>
<dbReference type="Pfam" id="PF02746">
    <property type="entry name" value="MR_MLE_N"/>
    <property type="match status" value="1"/>
</dbReference>
<dbReference type="InterPro" id="IPR029017">
    <property type="entry name" value="Enolase-like_N"/>
</dbReference>
<dbReference type="SMART" id="SM00922">
    <property type="entry name" value="MR_MLE"/>
    <property type="match status" value="1"/>
</dbReference>
<dbReference type="InterPro" id="IPR036849">
    <property type="entry name" value="Enolase-like_C_sf"/>
</dbReference>
<dbReference type="RefSeq" id="WP_317901483.1">
    <property type="nucleotide sequence ID" value="NZ_JAIRBC010000007.1"/>
</dbReference>
<dbReference type="InterPro" id="IPR013341">
    <property type="entry name" value="Mandelate_racemase_N_dom"/>
</dbReference>
<keyword evidence="4" id="KW-1185">Reference proteome</keyword>
<dbReference type="GO" id="GO:0016854">
    <property type="term" value="F:racemase and epimerase activity"/>
    <property type="evidence" value="ECO:0007669"/>
    <property type="project" value="UniProtKB-ARBA"/>
</dbReference>
<dbReference type="Gene3D" id="3.20.20.120">
    <property type="entry name" value="Enolase-like C-terminal domain"/>
    <property type="match status" value="1"/>
</dbReference>
<comment type="caution">
    <text evidence="3">The sequence shown here is derived from an EMBL/GenBank/DDBJ whole genome shotgun (WGS) entry which is preliminary data.</text>
</comment>
<dbReference type="EMBL" id="JAIRBC010000007">
    <property type="protein sequence ID" value="MCG2460338.1"/>
    <property type="molecule type" value="Genomic_DNA"/>
</dbReference>